<keyword evidence="1" id="KW-0812">Transmembrane</keyword>
<organism evidence="2 3">
    <name type="scientific">Candidatus Uhrbacteria bacterium CG_4_9_14_3_um_filter_41_35</name>
    <dbReference type="NCBI Taxonomy" id="1975034"/>
    <lineage>
        <taxon>Bacteria</taxon>
        <taxon>Candidatus Uhriibacteriota</taxon>
    </lineage>
</organism>
<gene>
    <name evidence="2" type="ORF">CO173_02035</name>
</gene>
<comment type="caution">
    <text evidence="2">The sequence shown here is derived from an EMBL/GenBank/DDBJ whole genome shotgun (WGS) entry which is preliminary data.</text>
</comment>
<keyword evidence="1" id="KW-1133">Transmembrane helix</keyword>
<dbReference type="Proteomes" id="UP000231263">
    <property type="component" value="Unassembled WGS sequence"/>
</dbReference>
<protein>
    <submittedName>
        <fullName evidence="2">Uncharacterized protein</fullName>
    </submittedName>
</protein>
<accession>A0A2M7XF76</accession>
<reference evidence="3" key="1">
    <citation type="submission" date="2017-09" db="EMBL/GenBank/DDBJ databases">
        <title>Depth-based differentiation of microbial function through sediment-hosted aquifers and enrichment of novel symbionts in the deep terrestrial subsurface.</title>
        <authorList>
            <person name="Probst A.J."/>
            <person name="Ladd B."/>
            <person name="Jarett J.K."/>
            <person name="Geller-Mcgrath D.E."/>
            <person name="Sieber C.M.K."/>
            <person name="Emerson J.B."/>
            <person name="Anantharaman K."/>
            <person name="Thomas B.C."/>
            <person name="Malmstrom R."/>
            <person name="Stieglmeier M."/>
            <person name="Klingl A."/>
            <person name="Woyke T."/>
            <person name="Ryan C.M."/>
            <person name="Banfield J.F."/>
        </authorList>
    </citation>
    <scope>NUCLEOTIDE SEQUENCE [LARGE SCALE GENOMIC DNA]</scope>
</reference>
<evidence type="ECO:0000256" key="1">
    <source>
        <dbReference type="SAM" id="Phobius"/>
    </source>
</evidence>
<evidence type="ECO:0000313" key="2">
    <source>
        <dbReference type="EMBL" id="PJA46523.1"/>
    </source>
</evidence>
<proteinExistence type="predicted"/>
<dbReference type="EMBL" id="PFWT01000009">
    <property type="protein sequence ID" value="PJA46523.1"/>
    <property type="molecule type" value="Genomic_DNA"/>
</dbReference>
<evidence type="ECO:0000313" key="3">
    <source>
        <dbReference type="Proteomes" id="UP000231263"/>
    </source>
</evidence>
<name>A0A2M7XF76_9BACT</name>
<feature type="transmembrane region" description="Helical" evidence="1">
    <location>
        <begin position="12"/>
        <end position="31"/>
    </location>
</feature>
<keyword evidence="1" id="KW-0472">Membrane</keyword>
<sequence>MQNIQQLLNSKIIWSALIFSFVTLLATSLYLKNVTQSAQPTEAELTSSNQELFSRVADYANLRSDIKTEYLRCRNLISDHVDEESNFDIDYCYEYIKWTDSLTVKVF</sequence>
<dbReference type="AlphaFoldDB" id="A0A2M7XF76"/>